<evidence type="ECO:0000313" key="3">
    <source>
        <dbReference type="Proteomes" id="UP000184188"/>
    </source>
</evidence>
<keyword evidence="3" id="KW-1185">Reference proteome</keyword>
<dbReference type="EMBL" id="KV878336">
    <property type="protein sequence ID" value="OJJ51282.1"/>
    <property type="molecule type" value="Genomic_DNA"/>
</dbReference>
<organism evidence="2 3">
    <name type="scientific">Penicilliopsis zonata CBS 506.65</name>
    <dbReference type="NCBI Taxonomy" id="1073090"/>
    <lineage>
        <taxon>Eukaryota</taxon>
        <taxon>Fungi</taxon>
        <taxon>Dikarya</taxon>
        <taxon>Ascomycota</taxon>
        <taxon>Pezizomycotina</taxon>
        <taxon>Eurotiomycetes</taxon>
        <taxon>Eurotiomycetidae</taxon>
        <taxon>Eurotiales</taxon>
        <taxon>Aspergillaceae</taxon>
        <taxon>Penicilliopsis</taxon>
    </lineage>
</organism>
<dbReference type="AlphaFoldDB" id="A0A1L9SVQ0"/>
<dbReference type="VEuPathDB" id="FungiDB:ASPZODRAFT_351084"/>
<feature type="compositionally biased region" description="Basic and acidic residues" evidence="1">
    <location>
        <begin position="214"/>
        <end position="228"/>
    </location>
</feature>
<dbReference type="Proteomes" id="UP000184188">
    <property type="component" value="Unassembled WGS sequence"/>
</dbReference>
<feature type="region of interest" description="Disordered" evidence="1">
    <location>
        <begin position="189"/>
        <end position="228"/>
    </location>
</feature>
<evidence type="ECO:0000313" key="2">
    <source>
        <dbReference type="EMBL" id="OJJ51282.1"/>
    </source>
</evidence>
<sequence length="243" mass="28530">MGRDNQLKLFLEGAKPDQRVALHSSKADLEVIFDFWTHLMIIREQIPVPGGGRTKHSESMVSVHFDTRLTRFKNLRGLEDGSLLFSFEMPGKAHPRFGNGLHVKHKCLGFDAETPKSRLYTRLAKCGWANKQFQLYIPVQRTRGWKTVALILLTFDVISYKDWEKLIMADQPIPVPGLDWAEIEQQLAMEKEVNGEEEEEEEEQEEEEEMQEEDREKDRKEENKKEEEMKLKMKMKELFKSIY</sequence>
<accession>A0A1L9SVQ0</accession>
<dbReference type="STRING" id="1073090.A0A1L9SVQ0"/>
<dbReference type="GeneID" id="34614729"/>
<dbReference type="OrthoDB" id="4469984at2759"/>
<gene>
    <name evidence="2" type="ORF">ASPZODRAFT_351084</name>
</gene>
<name>A0A1L9SVQ0_9EURO</name>
<dbReference type="RefSeq" id="XP_022585792.1">
    <property type="nucleotide sequence ID" value="XM_022728265.1"/>
</dbReference>
<feature type="compositionally biased region" description="Acidic residues" evidence="1">
    <location>
        <begin position="195"/>
        <end position="213"/>
    </location>
</feature>
<protein>
    <submittedName>
        <fullName evidence="2">Uncharacterized protein</fullName>
    </submittedName>
</protein>
<proteinExistence type="predicted"/>
<reference evidence="3" key="1">
    <citation type="journal article" date="2017" name="Genome Biol.">
        <title>Comparative genomics reveals high biological diversity and specific adaptations in the industrially and medically important fungal genus Aspergillus.</title>
        <authorList>
            <person name="de Vries R.P."/>
            <person name="Riley R."/>
            <person name="Wiebenga A."/>
            <person name="Aguilar-Osorio G."/>
            <person name="Amillis S."/>
            <person name="Uchima C.A."/>
            <person name="Anderluh G."/>
            <person name="Asadollahi M."/>
            <person name="Askin M."/>
            <person name="Barry K."/>
            <person name="Battaglia E."/>
            <person name="Bayram O."/>
            <person name="Benocci T."/>
            <person name="Braus-Stromeyer S.A."/>
            <person name="Caldana C."/>
            <person name="Canovas D."/>
            <person name="Cerqueira G.C."/>
            <person name="Chen F."/>
            <person name="Chen W."/>
            <person name="Choi C."/>
            <person name="Clum A."/>
            <person name="Dos Santos R.A."/>
            <person name="Damasio A.R."/>
            <person name="Diallinas G."/>
            <person name="Emri T."/>
            <person name="Fekete E."/>
            <person name="Flipphi M."/>
            <person name="Freyberg S."/>
            <person name="Gallo A."/>
            <person name="Gournas C."/>
            <person name="Habgood R."/>
            <person name="Hainaut M."/>
            <person name="Harispe M.L."/>
            <person name="Henrissat B."/>
            <person name="Hilden K.S."/>
            <person name="Hope R."/>
            <person name="Hossain A."/>
            <person name="Karabika E."/>
            <person name="Karaffa L."/>
            <person name="Karanyi Z."/>
            <person name="Krasevec N."/>
            <person name="Kuo A."/>
            <person name="Kusch H."/>
            <person name="LaButti K."/>
            <person name="Lagendijk E.L."/>
            <person name="Lapidus A."/>
            <person name="Levasseur A."/>
            <person name="Lindquist E."/>
            <person name="Lipzen A."/>
            <person name="Logrieco A.F."/>
            <person name="MacCabe A."/>
            <person name="Maekelae M.R."/>
            <person name="Malavazi I."/>
            <person name="Melin P."/>
            <person name="Meyer V."/>
            <person name="Mielnichuk N."/>
            <person name="Miskei M."/>
            <person name="Molnar A.P."/>
            <person name="Mule G."/>
            <person name="Ngan C.Y."/>
            <person name="Orejas M."/>
            <person name="Orosz E."/>
            <person name="Ouedraogo J.P."/>
            <person name="Overkamp K.M."/>
            <person name="Park H.-S."/>
            <person name="Perrone G."/>
            <person name="Piumi F."/>
            <person name="Punt P.J."/>
            <person name="Ram A.F."/>
            <person name="Ramon A."/>
            <person name="Rauscher S."/>
            <person name="Record E."/>
            <person name="Riano-Pachon D.M."/>
            <person name="Robert V."/>
            <person name="Roehrig J."/>
            <person name="Ruller R."/>
            <person name="Salamov A."/>
            <person name="Salih N.S."/>
            <person name="Samson R.A."/>
            <person name="Sandor E."/>
            <person name="Sanguinetti M."/>
            <person name="Schuetze T."/>
            <person name="Sepcic K."/>
            <person name="Shelest E."/>
            <person name="Sherlock G."/>
            <person name="Sophianopoulou V."/>
            <person name="Squina F.M."/>
            <person name="Sun H."/>
            <person name="Susca A."/>
            <person name="Todd R.B."/>
            <person name="Tsang A."/>
            <person name="Unkles S.E."/>
            <person name="van de Wiele N."/>
            <person name="van Rossen-Uffink D."/>
            <person name="Oliveira J.V."/>
            <person name="Vesth T.C."/>
            <person name="Visser J."/>
            <person name="Yu J.-H."/>
            <person name="Zhou M."/>
            <person name="Andersen M.R."/>
            <person name="Archer D.B."/>
            <person name="Baker S.E."/>
            <person name="Benoit I."/>
            <person name="Brakhage A.A."/>
            <person name="Braus G.H."/>
            <person name="Fischer R."/>
            <person name="Frisvad J.C."/>
            <person name="Goldman G.H."/>
            <person name="Houbraken J."/>
            <person name="Oakley B."/>
            <person name="Pocsi I."/>
            <person name="Scazzocchio C."/>
            <person name="Seiboth B."/>
            <person name="vanKuyk P.A."/>
            <person name="Wortman J."/>
            <person name="Dyer P.S."/>
            <person name="Grigoriev I.V."/>
        </authorList>
    </citation>
    <scope>NUCLEOTIDE SEQUENCE [LARGE SCALE GENOMIC DNA]</scope>
    <source>
        <strain evidence="3">CBS 506.65</strain>
    </source>
</reference>
<evidence type="ECO:0000256" key="1">
    <source>
        <dbReference type="SAM" id="MobiDB-lite"/>
    </source>
</evidence>